<gene>
    <name evidence="2" type="ORF">SAMN05216474_0989</name>
</gene>
<dbReference type="OrthoDB" id="1467941at2"/>
<keyword evidence="1" id="KW-1133">Transmembrane helix</keyword>
<dbReference type="RefSeq" id="WP_139230259.1">
    <property type="nucleotide sequence ID" value="NZ_FPAS01000001.1"/>
</dbReference>
<evidence type="ECO:0000256" key="1">
    <source>
        <dbReference type="SAM" id="Phobius"/>
    </source>
</evidence>
<protein>
    <recommendedName>
        <fullName evidence="4">DUF4834 domain-containing protein</fullName>
    </recommendedName>
</protein>
<keyword evidence="1" id="KW-0472">Membrane</keyword>
<feature type="transmembrane region" description="Helical" evidence="1">
    <location>
        <begin position="6"/>
        <end position="27"/>
    </location>
</feature>
<dbReference type="Proteomes" id="UP000236454">
    <property type="component" value="Unassembled WGS sequence"/>
</dbReference>
<sequence length="82" mass="9717">MLFLLYAANFLRTVLIIIAVLVIVRFIGRLMNAKRNISEQERFNKQKEAYRKEKEDTQRNIGKVSILRGRKEAEDVDYEEVD</sequence>
<organism evidence="2 3">
    <name type="scientific">Lishizhenia tianjinensis</name>
    <dbReference type="NCBI Taxonomy" id="477690"/>
    <lineage>
        <taxon>Bacteria</taxon>
        <taxon>Pseudomonadati</taxon>
        <taxon>Bacteroidota</taxon>
        <taxon>Flavobacteriia</taxon>
        <taxon>Flavobacteriales</taxon>
        <taxon>Crocinitomicaceae</taxon>
        <taxon>Lishizhenia</taxon>
    </lineage>
</organism>
<keyword evidence="1" id="KW-0812">Transmembrane</keyword>
<accession>A0A1I6YLC7</accession>
<name>A0A1I6YLC7_9FLAO</name>
<dbReference type="STRING" id="477690.SAMN05216474_0989"/>
<proteinExistence type="predicted"/>
<evidence type="ECO:0000313" key="2">
    <source>
        <dbReference type="EMBL" id="SFT51214.1"/>
    </source>
</evidence>
<reference evidence="2 3" key="1">
    <citation type="submission" date="2016-10" db="EMBL/GenBank/DDBJ databases">
        <authorList>
            <person name="de Groot N.N."/>
        </authorList>
    </citation>
    <scope>NUCLEOTIDE SEQUENCE [LARGE SCALE GENOMIC DNA]</scope>
    <source>
        <strain evidence="2 3">CGMCC 1.7005</strain>
    </source>
</reference>
<keyword evidence="3" id="KW-1185">Reference proteome</keyword>
<evidence type="ECO:0000313" key="3">
    <source>
        <dbReference type="Proteomes" id="UP000236454"/>
    </source>
</evidence>
<dbReference type="EMBL" id="FPAS01000001">
    <property type="protein sequence ID" value="SFT51214.1"/>
    <property type="molecule type" value="Genomic_DNA"/>
</dbReference>
<evidence type="ECO:0008006" key="4">
    <source>
        <dbReference type="Google" id="ProtNLM"/>
    </source>
</evidence>
<dbReference type="AlphaFoldDB" id="A0A1I6YLC7"/>